<comment type="caution">
    <text evidence="2">The sequence shown here is derived from an EMBL/GenBank/DDBJ whole genome shotgun (WGS) entry which is preliminary data.</text>
</comment>
<evidence type="ECO:0000313" key="3">
    <source>
        <dbReference type="Proteomes" id="UP001300383"/>
    </source>
</evidence>
<evidence type="ECO:0000256" key="1">
    <source>
        <dbReference type="SAM" id="Phobius"/>
    </source>
</evidence>
<dbReference type="Pfam" id="PF13782">
    <property type="entry name" value="SpoVAB"/>
    <property type="match status" value="1"/>
</dbReference>
<keyword evidence="3" id="KW-1185">Reference proteome</keyword>
<accession>A0AAP4EX89</accession>
<organism evidence="2 3">
    <name type="scientific">Fusibacillus kribbianus</name>
    <dbReference type="NCBI Taxonomy" id="3044208"/>
    <lineage>
        <taxon>Bacteria</taxon>
        <taxon>Bacillati</taxon>
        <taxon>Bacillota</taxon>
        <taxon>Clostridia</taxon>
        <taxon>Lachnospirales</taxon>
        <taxon>Lachnospiraceae</taxon>
        <taxon>Fusibacillus</taxon>
    </lineage>
</organism>
<dbReference type="EMBL" id="JASGBQ010000003">
    <property type="protein sequence ID" value="MDI9241527.1"/>
    <property type="molecule type" value="Genomic_DNA"/>
</dbReference>
<sequence length="140" mass="14663">MFLKQLFLGIVGLCAGGVIAAGVFAFIVTIGVVIRLIAKTHTAKHIRLVEDFIVAGGTLGNIANLYGISIPGGFPVMLLFGLGSGIFVGCLIMSLAETLNSLPVLSRRIRLAAGIQYVILAMAVGKGIGAFLFFFTGKYT</sequence>
<name>A0AAP4EX89_9FIRM</name>
<reference evidence="2 3" key="1">
    <citation type="submission" date="2023-05" db="EMBL/GenBank/DDBJ databases">
        <title>[ruminococcus] sp. nov., isolated from a pig farm feces dump.</title>
        <authorList>
            <person name="Chang Y.-H."/>
        </authorList>
    </citation>
    <scope>NUCLEOTIDE SEQUENCE [LARGE SCALE GENOMIC DNA]</scope>
    <source>
        <strain evidence="2 3">YH-rum2234</strain>
    </source>
</reference>
<feature type="transmembrane region" description="Helical" evidence="1">
    <location>
        <begin position="117"/>
        <end position="135"/>
    </location>
</feature>
<evidence type="ECO:0000313" key="2">
    <source>
        <dbReference type="EMBL" id="MDI9241527.1"/>
    </source>
</evidence>
<feature type="transmembrane region" description="Helical" evidence="1">
    <location>
        <begin position="6"/>
        <end position="36"/>
    </location>
</feature>
<gene>
    <name evidence="2" type="ORF">QJ036_03415</name>
</gene>
<keyword evidence="1" id="KW-0472">Membrane</keyword>
<protein>
    <submittedName>
        <fullName evidence="2">Stage V sporulation protein AB</fullName>
    </submittedName>
</protein>
<keyword evidence="1" id="KW-0812">Transmembrane</keyword>
<dbReference type="InterPro" id="IPR020144">
    <property type="entry name" value="SpoVAB"/>
</dbReference>
<dbReference type="RefSeq" id="WP_283230035.1">
    <property type="nucleotide sequence ID" value="NZ_JASGBQ010000003.1"/>
</dbReference>
<proteinExistence type="predicted"/>
<feature type="transmembrane region" description="Helical" evidence="1">
    <location>
        <begin position="74"/>
        <end position="96"/>
    </location>
</feature>
<dbReference type="AlphaFoldDB" id="A0AAP4EX89"/>
<dbReference type="Proteomes" id="UP001300383">
    <property type="component" value="Unassembled WGS sequence"/>
</dbReference>
<keyword evidence="1" id="KW-1133">Transmembrane helix</keyword>